<dbReference type="AlphaFoldDB" id="A0AA91DM45"/>
<evidence type="ECO:0000256" key="1">
    <source>
        <dbReference type="SAM" id="MobiDB-lite"/>
    </source>
</evidence>
<dbReference type="InterPro" id="IPR025645">
    <property type="entry name" value="DUF4349"/>
</dbReference>
<evidence type="ECO:0000256" key="3">
    <source>
        <dbReference type="SAM" id="SignalP"/>
    </source>
</evidence>
<evidence type="ECO:0000313" key="6">
    <source>
        <dbReference type="Proteomes" id="UP000077852"/>
    </source>
</evidence>
<evidence type="ECO:0000313" key="5">
    <source>
        <dbReference type="EMBL" id="OAK60685.1"/>
    </source>
</evidence>
<sequence>MTARWPFASFFFARHRSGLALLALAAALSLAGCGRNNGHDESLARPAPPPAPMQAAAGYGGGVAMKESRSRMADTAAEPSAAEASSAQDSPLQRFLAVRQDLNVEVPAEQLADAWGKVRDLCGTLKCELLSSSLLRETPQQPGNAMLEMRVEPADVEKLLGGLAGVANVVSHTTTSEDKTAEVIDVEARIKNRTEFRDSLRVMLRDTVTKRTMADLLAIQRTLSDTQAELDAIATQRKVLAQETSKQHIQIQFTPKRALVSNGDGYSPMRQALRNAGSVLAESVGALITFVAAVLPWLVLVVLPLGWLVRVLWRRRRIKVA</sequence>
<keyword evidence="2" id="KW-0472">Membrane</keyword>
<dbReference type="PROSITE" id="PS51257">
    <property type="entry name" value="PROKAR_LIPOPROTEIN"/>
    <property type="match status" value="1"/>
</dbReference>
<organism evidence="5 6">
    <name type="scientific">Variovorax paradoxus</name>
    <dbReference type="NCBI Taxonomy" id="34073"/>
    <lineage>
        <taxon>Bacteria</taxon>
        <taxon>Pseudomonadati</taxon>
        <taxon>Pseudomonadota</taxon>
        <taxon>Betaproteobacteria</taxon>
        <taxon>Burkholderiales</taxon>
        <taxon>Comamonadaceae</taxon>
        <taxon>Variovorax</taxon>
    </lineage>
</organism>
<reference evidence="5 6" key="1">
    <citation type="submission" date="2016-03" db="EMBL/GenBank/DDBJ databases">
        <title>Genome sequence of Variovorax paradoxus KB5.</title>
        <authorList>
            <person name="Jeong H."/>
            <person name="Hong C.E."/>
            <person name="Jo S.H."/>
            <person name="Park J.M."/>
        </authorList>
    </citation>
    <scope>NUCLEOTIDE SEQUENCE [LARGE SCALE GENOMIC DNA]</scope>
    <source>
        <strain evidence="5 6">KB5</strain>
    </source>
</reference>
<gene>
    <name evidence="5" type="ORF">A3K87_23140</name>
</gene>
<dbReference type="Proteomes" id="UP000077852">
    <property type="component" value="Unassembled WGS sequence"/>
</dbReference>
<dbReference type="RefSeq" id="WP_081269652.1">
    <property type="nucleotide sequence ID" value="NZ_LVHG01000060.1"/>
</dbReference>
<keyword evidence="2" id="KW-1133">Transmembrane helix</keyword>
<comment type="caution">
    <text evidence="5">The sequence shown here is derived from an EMBL/GenBank/DDBJ whole genome shotgun (WGS) entry which is preliminary data.</text>
</comment>
<feature type="signal peptide" evidence="3">
    <location>
        <begin position="1"/>
        <end position="31"/>
    </location>
</feature>
<dbReference type="EMBL" id="LVHG01000060">
    <property type="protein sequence ID" value="OAK60685.1"/>
    <property type="molecule type" value="Genomic_DNA"/>
</dbReference>
<feature type="domain" description="DUF4349" evidence="4">
    <location>
        <begin position="96"/>
        <end position="310"/>
    </location>
</feature>
<feature type="region of interest" description="Disordered" evidence="1">
    <location>
        <begin position="67"/>
        <end position="89"/>
    </location>
</feature>
<dbReference type="Pfam" id="PF14257">
    <property type="entry name" value="DUF4349"/>
    <property type="match status" value="1"/>
</dbReference>
<evidence type="ECO:0000259" key="4">
    <source>
        <dbReference type="Pfam" id="PF14257"/>
    </source>
</evidence>
<proteinExistence type="predicted"/>
<accession>A0AA91DM45</accession>
<name>A0AA91DM45_VARPD</name>
<keyword evidence="3" id="KW-0732">Signal</keyword>
<feature type="compositionally biased region" description="Low complexity" evidence="1">
    <location>
        <begin position="73"/>
        <end position="89"/>
    </location>
</feature>
<keyword evidence="2" id="KW-0812">Transmembrane</keyword>
<evidence type="ECO:0000256" key="2">
    <source>
        <dbReference type="SAM" id="Phobius"/>
    </source>
</evidence>
<feature type="transmembrane region" description="Helical" evidence="2">
    <location>
        <begin position="284"/>
        <end position="309"/>
    </location>
</feature>
<feature type="chain" id="PRO_5041638788" description="DUF4349 domain-containing protein" evidence="3">
    <location>
        <begin position="32"/>
        <end position="321"/>
    </location>
</feature>
<protein>
    <recommendedName>
        <fullName evidence="4">DUF4349 domain-containing protein</fullName>
    </recommendedName>
</protein>